<evidence type="ECO:0000313" key="8">
    <source>
        <dbReference type="EMBL" id="TFK48416.1"/>
    </source>
</evidence>
<dbReference type="AlphaFoldDB" id="A0A5C3MW74"/>
<dbReference type="SUPFAM" id="SSF54001">
    <property type="entry name" value="Cysteine proteinases"/>
    <property type="match status" value="1"/>
</dbReference>
<dbReference type="InterPro" id="IPR022684">
    <property type="entry name" value="Calpain_cysteine_protease"/>
</dbReference>
<feature type="domain" description="Calpain catalytic" evidence="7">
    <location>
        <begin position="63"/>
        <end position="378"/>
    </location>
</feature>
<sequence length="505" mass="57681">LCVTEEMQSAYDGCKAEVDRIIEHCRNGNRRFRDLEFDLEEDRDDCLYGLERDESCQPPDILRVTDIFRDPEPVLFKEGATADDLVQGQLQDCWFLAALATVCTASKDSNWIERKICVKHDVQVGVYGFIFYRDRGWVHVVVDDLLFVHAPKYENVQEEASTLDKDQYNKVARSGSKSLYFASSGTEGETWVPLIEKAFAKLHGDYAALNYGFTCDAVESLTGGVYNCFHLHDILDSDKFWREELMKLSDKVNGDKASKDRVFSCLLANPSNDSDTSVSIRGLRPEHAYSIIDAIEHPKTGKRFVKIRNPWGRGGEWDGRWSDGSKEWTTKWAVPGTEELVHIRAEDLGHEFGDDGQFIMEFDDFLSTWSYVDRTKLFNDEWAYSCHWLNVSTRPAPSAWSPGDVSFSITIAEDTPAVIVLSQLDDRAFHELSGCYKWSLDFVMYKQGAGQQEIGRSVHERLWRRSVNLELSNLQKGTYIVHVRLLRVTNRRRSDSGLGQSRSKA</sequence>
<dbReference type="EMBL" id="ML213519">
    <property type="protein sequence ID" value="TFK48416.1"/>
    <property type="molecule type" value="Genomic_DNA"/>
</dbReference>
<dbReference type="PANTHER" id="PTHR10183:SF379">
    <property type="entry name" value="CALPAIN-5"/>
    <property type="match status" value="1"/>
</dbReference>
<evidence type="ECO:0000256" key="5">
    <source>
        <dbReference type="PIRSR" id="PIRSR622684-1"/>
    </source>
</evidence>
<dbReference type="Gene3D" id="3.90.70.10">
    <property type="entry name" value="Cysteine proteinases"/>
    <property type="match status" value="1"/>
</dbReference>
<keyword evidence="4 6" id="KW-0788">Thiol protease</keyword>
<feature type="active site" evidence="5 6">
    <location>
        <position position="93"/>
    </location>
</feature>
<dbReference type="PROSITE" id="PS50203">
    <property type="entry name" value="CALPAIN_CAT"/>
    <property type="match status" value="1"/>
</dbReference>
<dbReference type="GO" id="GO:0004198">
    <property type="term" value="F:calcium-dependent cysteine-type endopeptidase activity"/>
    <property type="evidence" value="ECO:0007669"/>
    <property type="project" value="InterPro"/>
</dbReference>
<keyword evidence="2 6" id="KW-0645">Protease</keyword>
<dbReference type="InterPro" id="IPR001300">
    <property type="entry name" value="Peptidase_C2_calpain_cat"/>
</dbReference>
<evidence type="ECO:0000256" key="1">
    <source>
        <dbReference type="ARBA" id="ARBA00007623"/>
    </source>
</evidence>
<dbReference type="Pfam" id="PF00648">
    <property type="entry name" value="Peptidase_C2"/>
    <property type="match status" value="1"/>
</dbReference>
<evidence type="ECO:0000259" key="7">
    <source>
        <dbReference type="PROSITE" id="PS50203"/>
    </source>
</evidence>
<reference evidence="8 9" key="1">
    <citation type="journal article" date="2019" name="Nat. Ecol. Evol.">
        <title>Megaphylogeny resolves global patterns of mushroom evolution.</title>
        <authorList>
            <person name="Varga T."/>
            <person name="Krizsan K."/>
            <person name="Foldi C."/>
            <person name="Dima B."/>
            <person name="Sanchez-Garcia M."/>
            <person name="Sanchez-Ramirez S."/>
            <person name="Szollosi G.J."/>
            <person name="Szarkandi J.G."/>
            <person name="Papp V."/>
            <person name="Albert L."/>
            <person name="Andreopoulos W."/>
            <person name="Angelini C."/>
            <person name="Antonin V."/>
            <person name="Barry K.W."/>
            <person name="Bougher N.L."/>
            <person name="Buchanan P."/>
            <person name="Buyck B."/>
            <person name="Bense V."/>
            <person name="Catcheside P."/>
            <person name="Chovatia M."/>
            <person name="Cooper J."/>
            <person name="Damon W."/>
            <person name="Desjardin D."/>
            <person name="Finy P."/>
            <person name="Geml J."/>
            <person name="Haridas S."/>
            <person name="Hughes K."/>
            <person name="Justo A."/>
            <person name="Karasinski D."/>
            <person name="Kautmanova I."/>
            <person name="Kiss B."/>
            <person name="Kocsube S."/>
            <person name="Kotiranta H."/>
            <person name="LaButti K.M."/>
            <person name="Lechner B.E."/>
            <person name="Liimatainen K."/>
            <person name="Lipzen A."/>
            <person name="Lukacs Z."/>
            <person name="Mihaltcheva S."/>
            <person name="Morgado L.N."/>
            <person name="Niskanen T."/>
            <person name="Noordeloos M.E."/>
            <person name="Ohm R.A."/>
            <person name="Ortiz-Santana B."/>
            <person name="Ovrebo C."/>
            <person name="Racz N."/>
            <person name="Riley R."/>
            <person name="Savchenko A."/>
            <person name="Shiryaev A."/>
            <person name="Soop K."/>
            <person name="Spirin V."/>
            <person name="Szebenyi C."/>
            <person name="Tomsovsky M."/>
            <person name="Tulloss R.E."/>
            <person name="Uehling J."/>
            <person name="Grigoriev I.V."/>
            <person name="Vagvolgyi C."/>
            <person name="Papp T."/>
            <person name="Martin F.M."/>
            <person name="Miettinen O."/>
            <person name="Hibbett D.S."/>
            <person name="Nagy L.G."/>
        </authorList>
    </citation>
    <scope>NUCLEOTIDE SEQUENCE [LARGE SCALE GENOMIC DNA]</scope>
    <source>
        <strain evidence="8 9">OMC1185</strain>
    </source>
</reference>
<dbReference type="Proteomes" id="UP000305948">
    <property type="component" value="Unassembled WGS sequence"/>
</dbReference>
<name>A0A5C3MW74_9AGAM</name>
<evidence type="ECO:0000256" key="2">
    <source>
        <dbReference type="ARBA" id="ARBA00022670"/>
    </source>
</evidence>
<feature type="active site" evidence="5 6">
    <location>
        <position position="309"/>
    </location>
</feature>
<dbReference type="InterPro" id="IPR038765">
    <property type="entry name" value="Papain-like_cys_pep_sf"/>
</dbReference>
<feature type="non-terminal residue" evidence="8">
    <location>
        <position position="1"/>
    </location>
</feature>
<evidence type="ECO:0000256" key="6">
    <source>
        <dbReference type="PROSITE-ProRule" id="PRU00239"/>
    </source>
</evidence>
<dbReference type="STRING" id="5364.A0A5C3MW74"/>
<evidence type="ECO:0000256" key="4">
    <source>
        <dbReference type="ARBA" id="ARBA00022807"/>
    </source>
</evidence>
<dbReference type="PANTHER" id="PTHR10183">
    <property type="entry name" value="CALPAIN"/>
    <property type="match status" value="1"/>
</dbReference>
<gene>
    <name evidence="8" type="ORF">OE88DRAFT_1760978</name>
</gene>
<dbReference type="SMART" id="SM00230">
    <property type="entry name" value="CysPc"/>
    <property type="match status" value="1"/>
</dbReference>
<dbReference type="OrthoDB" id="424753at2759"/>
<organism evidence="8 9">
    <name type="scientific">Heliocybe sulcata</name>
    <dbReference type="NCBI Taxonomy" id="5364"/>
    <lineage>
        <taxon>Eukaryota</taxon>
        <taxon>Fungi</taxon>
        <taxon>Dikarya</taxon>
        <taxon>Basidiomycota</taxon>
        <taxon>Agaricomycotina</taxon>
        <taxon>Agaricomycetes</taxon>
        <taxon>Gloeophyllales</taxon>
        <taxon>Gloeophyllaceae</taxon>
        <taxon>Heliocybe</taxon>
    </lineage>
</organism>
<comment type="similarity">
    <text evidence="1">Belongs to the peptidase C2 family.</text>
</comment>
<keyword evidence="9" id="KW-1185">Reference proteome</keyword>
<keyword evidence="3 6" id="KW-0378">Hydrolase</keyword>
<protein>
    <submittedName>
        <fullName evidence="8">Cysteine proteinase</fullName>
    </submittedName>
</protein>
<evidence type="ECO:0000256" key="3">
    <source>
        <dbReference type="ARBA" id="ARBA00022801"/>
    </source>
</evidence>
<proteinExistence type="inferred from homology"/>
<dbReference type="PRINTS" id="PR00704">
    <property type="entry name" value="CALPAIN"/>
</dbReference>
<feature type="active site" evidence="5 6">
    <location>
        <position position="287"/>
    </location>
</feature>
<evidence type="ECO:0000313" key="9">
    <source>
        <dbReference type="Proteomes" id="UP000305948"/>
    </source>
</evidence>
<accession>A0A5C3MW74</accession>
<dbReference type="GO" id="GO:0006508">
    <property type="term" value="P:proteolysis"/>
    <property type="evidence" value="ECO:0007669"/>
    <property type="project" value="UniProtKB-KW"/>
</dbReference>